<proteinExistence type="predicted"/>
<feature type="transmembrane region" description="Helical" evidence="1">
    <location>
        <begin position="75"/>
        <end position="97"/>
    </location>
</feature>
<evidence type="ECO:0000256" key="1">
    <source>
        <dbReference type="SAM" id="Phobius"/>
    </source>
</evidence>
<keyword evidence="1" id="KW-0812">Transmembrane</keyword>
<keyword evidence="1" id="KW-1133">Transmembrane helix</keyword>
<dbReference type="AlphaFoldDB" id="B6XSW2"/>
<reference evidence="2 3" key="1">
    <citation type="submission" date="2008-10" db="EMBL/GenBank/DDBJ databases">
        <title>Draft genome sequence of Bifidobacterium catenulatum (DSM 16992).</title>
        <authorList>
            <person name="Sudarsanam P."/>
            <person name="Ley R."/>
            <person name="Guruge J."/>
            <person name="Turnbaugh P.J."/>
            <person name="Mahowald M."/>
            <person name="Liep D."/>
            <person name="Gordon J."/>
        </authorList>
    </citation>
    <scope>NUCLEOTIDE SEQUENCE [LARGE SCALE GENOMIC DNA]</scope>
    <source>
        <strain evidence="2 3">DSM 16992</strain>
    </source>
</reference>
<dbReference type="EMBL" id="ABXY01000006">
    <property type="protein sequence ID" value="EEB22268.1"/>
    <property type="molecule type" value="Genomic_DNA"/>
</dbReference>
<accession>B6XSW2</accession>
<sequence>MHRVAFAQAVLLDLAHGDVHVVWPRQIAGRTHESVRIEHVDDACDWHEILFRLLVALFTFDIAIRAIVTVGTIIAIITIITIAVTATTIVTLVIIAVTSTQTASAMIRTIVPVAGTTTNTTCKIAILGFAMALVVLVALRRQRGENVVEIAHDILILRLLHRTATTTRLGIDLIVLAMATTVVLLRRSIIQSQFGEQIGGRFRVTATTALRSLVKAIQSVHSGHNVRGILAGRLGLLAAAGTLSALDAGPSRGFGSRLFGILSIIGLDFGNLSRLADLLGLSCRYCRSGERCGLRGAHGHAGRRLATGTGGLKRRYKFRLTHGGDATKAHLLGELLELRQFHVFKIRAGCHWFLPFP</sequence>
<comment type="caution">
    <text evidence="2">The sequence shown here is derived from an EMBL/GenBank/DDBJ whole genome shotgun (WGS) entry which is preliminary data.</text>
</comment>
<dbReference type="Proteomes" id="UP000003882">
    <property type="component" value="Unassembled WGS sequence"/>
</dbReference>
<gene>
    <name evidence="2" type="ORF">BIFCAT_00282</name>
</gene>
<evidence type="ECO:0000313" key="2">
    <source>
        <dbReference type="EMBL" id="EEB22268.1"/>
    </source>
</evidence>
<evidence type="ECO:0000313" key="3">
    <source>
        <dbReference type="Proteomes" id="UP000003882"/>
    </source>
</evidence>
<name>B6XSW2_9BIFI</name>
<organism evidence="2 3">
    <name type="scientific">Bifidobacterium catenulatum DSM 16992 = JCM 1194 = LMG 11043</name>
    <dbReference type="NCBI Taxonomy" id="566552"/>
    <lineage>
        <taxon>Bacteria</taxon>
        <taxon>Bacillati</taxon>
        <taxon>Actinomycetota</taxon>
        <taxon>Actinomycetes</taxon>
        <taxon>Bifidobacteriales</taxon>
        <taxon>Bifidobacteriaceae</taxon>
        <taxon>Bifidobacterium</taxon>
    </lineage>
</organism>
<dbReference type="eggNOG" id="ENOG5031XYV">
    <property type="taxonomic scope" value="Bacteria"/>
</dbReference>
<reference evidence="2 3" key="2">
    <citation type="submission" date="2008-10" db="EMBL/GenBank/DDBJ databases">
        <authorList>
            <person name="Fulton L."/>
            <person name="Clifton S."/>
            <person name="Fulton B."/>
            <person name="Xu J."/>
            <person name="Minx P."/>
            <person name="Pepin K.H."/>
            <person name="Johnson M."/>
            <person name="Bhonagiri V."/>
            <person name="Nash W.E."/>
            <person name="Mardis E.R."/>
            <person name="Wilson R.K."/>
        </authorList>
    </citation>
    <scope>NUCLEOTIDE SEQUENCE [LARGE SCALE GENOMIC DNA]</scope>
    <source>
        <strain evidence="2 3">DSM 16992</strain>
    </source>
</reference>
<feature type="transmembrane region" description="Helical" evidence="1">
    <location>
        <begin position="169"/>
        <end position="185"/>
    </location>
</feature>
<protein>
    <submittedName>
        <fullName evidence="2">Uncharacterized protein</fullName>
    </submittedName>
</protein>
<feature type="transmembrane region" description="Helical" evidence="1">
    <location>
        <begin position="49"/>
        <end position="68"/>
    </location>
</feature>
<keyword evidence="1" id="KW-0472">Membrane</keyword>
<feature type="transmembrane region" description="Helical" evidence="1">
    <location>
        <begin position="117"/>
        <end position="139"/>
    </location>
</feature>